<gene>
    <name evidence="1" type="ORF">SteCoe_19087</name>
</gene>
<dbReference type="EMBL" id="MPUH01000416">
    <property type="protein sequence ID" value="OMJ80603.1"/>
    <property type="molecule type" value="Genomic_DNA"/>
</dbReference>
<accession>A0A1R2BUX5</accession>
<sequence>MKHRNESENLILEIESGFSGNFSKSTVTHLDSRAIQYNSEGSLVFSQLLKYIFPQDSKGNFMISYYSLSRQSFVYLGTNPIDNTAVIPKQELASGSLRIKFRFISTTDYPHSMPDDEGSDEGDKVGRRTKERKIGYIIEKVARWRNLYNGIQNSKGNTIRMTLEEAAKQVDISKKSLDDYLLQLRFGRKFGFNFEEHKNDKVGILRAYVKKFKKLQSKLNTEAGNAELKALLNTKGTPSCKSDKCCVPPPGVIQSRDFNL</sequence>
<organism evidence="1 2">
    <name type="scientific">Stentor coeruleus</name>
    <dbReference type="NCBI Taxonomy" id="5963"/>
    <lineage>
        <taxon>Eukaryota</taxon>
        <taxon>Sar</taxon>
        <taxon>Alveolata</taxon>
        <taxon>Ciliophora</taxon>
        <taxon>Postciliodesmatophora</taxon>
        <taxon>Heterotrichea</taxon>
        <taxon>Heterotrichida</taxon>
        <taxon>Stentoridae</taxon>
        <taxon>Stentor</taxon>
    </lineage>
</organism>
<evidence type="ECO:0000313" key="2">
    <source>
        <dbReference type="Proteomes" id="UP000187209"/>
    </source>
</evidence>
<name>A0A1R2BUX5_9CILI</name>
<dbReference type="Proteomes" id="UP000187209">
    <property type="component" value="Unassembled WGS sequence"/>
</dbReference>
<protein>
    <submittedName>
        <fullName evidence="1">Uncharacterized protein</fullName>
    </submittedName>
</protein>
<comment type="caution">
    <text evidence="1">The sequence shown here is derived from an EMBL/GenBank/DDBJ whole genome shotgun (WGS) entry which is preliminary data.</text>
</comment>
<reference evidence="1 2" key="1">
    <citation type="submission" date="2016-11" db="EMBL/GenBank/DDBJ databases">
        <title>The macronuclear genome of Stentor coeruleus: a giant cell with tiny introns.</title>
        <authorList>
            <person name="Slabodnick M."/>
            <person name="Ruby J.G."/>
            <person name="Reiff S.B."/>
            <person name="Swart E.C."/>
            <person name="Gosai S."/>
            <person name="Prabakaran S."/>
            <person name="Witkowska E."/>
            <person name="Larue G.E."/>
            <person name="Fisher S."/>
            <person name="Freeman R.M."/>
            <person name="Gunawardena J."/>
            <person name="Chu W."/>
            <person name="Stover N.A."/>
            <person name="Gregory B.D."/>
            <person name="Nowacki M."/>
            <person name="Derisi J."/>
            <person name="Roy S.W."/>
            <person name="Marshall W.F."/>
            <person name="Sood P."/>
        </authorList>
    </citation>
    <scope>NUCLEOTIDE SEQUENCE [LARGE SCALE GENOMIC DNA]</scope>
    <source>
        <strain evidence="1">WM001</strain>
    </source>
</reference>
<keyword evidence="2" id="KW-1185">Reference proteome</keyword>
<dbReference type="AlphaFoldDB" id="A0A1R2BUX5"/>
<dbReference type="OrthoDB" id="311674at2759"/>
<proteinExistence type="predicted"/>
<evidence type="ECO:0000313" key="1">
    <source>
        <dbReference type="EMBL" id="OMJ80603.1"/>
    </source>
</evidence>